<organism evidence="5">
    <name type="scientific">Schistocephalus solidus</name>
    <name type="common">Tapeworm</name>
    <dbReference type="NCBI Taxonomy" id="70667"/>
    <lineage>
        <taxon>Eukaryota</taxon>
        <taxon>Metazoa</taxon>
        <taxon>Spiralia</taxon>
        <taxon>Lophotrochozoa</taxon>
        <taxon>Platyhelminthes</taxon>
        <taxon>Cestoda</taxon>
        <taxon>Eucestoda</taxon>
        <taxon>Diphyllobothriidea</taxon>
        <taxon>Diphyllobothriidae</taxon>
        <taxon>Schistocephalus</taxon>
    </lineage>
</organism>
<dbReference type="AlphaFoldDB" id="A0A0X3PRR0"/>
<keyword evidence="2" id="KW-0547">Nucleotide-binding</keyword>
<dbReference type="InterPro" id="IPR027417">
    <property type="entry name" value="P-loop_NTPase"/>
</dbReference>
<sequence>MMVEVENTPMLIRTETFERSEVGLPDEFFVDQDLARERFLLKKPTCFIVIGKTACGKTTLAKKIASEWKCKYINPLNLFQNYMDENAALGKFLQNQLISGKEVPGETALALLKGAIESPEAHHYGYVLDGLPTYEGLEEIMNMLKTTHLHPDYVINITIPDADLRPRLESHRFDPEEGLVYNKFYMEDPPVVPPDPVAKVPPKPLKRGPEDGEVEEAEEEGEPEDEEVGEGDENLPSHPDFPRLDKKTLERLLVRPEDAPEEIERQFTMYRTVVRQELKEYMRSFPPSNVISVDGNSSPSDMYLSVMTQLRALPVRPAVPPHQFFPPTDEEEVPEDVEYEELIQTLATKRMPTEHARWQISPWQSLCPVQLYNGILENGKAQFSVGFLGQIFLLSSYEAFEDFIRNPRPFLIAPQPVIPMRIALVGHVTAGASSVARLVSERYNASYIDLDDLLREELTAMRTAFLDKVREETETKTIQTISEQKKRELDEIKTNTYTDDATAALTNTVVNVLAENTLEQMLKATSPQDNPPEDDETEAPDSAEVPVWRPFPPPAKTELIIPSRLLEPVTKDHPEVKKAVSRALSYAEIQPLILDAELYANKITEELAKLEQANMNIPKSKRRPISWVIDGLPPNVVVWEKIVEKSAEVRQALTTKRTTLESSRKAEAEAKRRAEEAMEEDEEGQHEKEPDPILEAARAAAELEKNKPIPIDPLPTFVFQLKDGLPDYALLMHRLYLRGYGPLKDVPRLVKQDNLVPAMEPMTDSQAAPTADDTTEAPPDLPASNVTFDPMPAPGPEVDYVLNWIRQFEAEWRKTTEFLGKTTSAYGYPAMFSDLDIGGKSYDDLYKEISVAIQKPLQRPAKESSQDELDEKADTEAEAFAEGGLEDYKPPGEEEGAEEEAEEEEEEAKEEAEEGEEEEEEMQPEEDPSKGPTRQLGRTSYFCPVALKEFQIMKPGDPEVVAEYLGKAYYFGTEEDRAKFLLEPTKYVDAGIQRPIKLPPLRICLVGPTGSGRSLHGRQLATRLNLIHISFPQLLQDIMLAKLHRNVGAQYADDKPIPLRVMPDLEEAVAKALAARENPDGEEAEPEPAGNAEPEDLPEIPLNAHEQAIRSHLQDDEELPRESLDLILKKFWTTEPYMSSGIILEGFPRNGEDVTYMQESNLFPDLCIAFMAEAEDIMPRLLPPRLVKWKIKQARIEANKKIEIEWKKAKRMKLYEARKKTNPY</sequence>
<name>A0A0X3PRR0_SCHSO</name>
<feature type="compositionally biased region" description="Acidic residues" evidence="4">
    <location>
        <begin position="893"/>
        <end position="926"/>
    </location>
</feature>
<feature type="compositionally biased region" description="Acidic residues" evidence="4">
    <location>
        <begin position="211"/>
        <end position="233"/>
    </location>
</feature>
<proteinExistence type="predicted"/>
<feature type="compositionally biased region" description="Basic and acidic residues" evidence="4">
    <location>
        <begin position="658"/>
        <end position="676"/>
    </location>
</feature>
<evidence type="ECO:0000256" key="2">
    <source>
        <dbReference type="ARBA" id="ARBA00022741"/>
    </source>
</evidence>
<keyword evidence="3 5" id="KW-0418">Kinase</keyword>
<protein>
    <submittedName>
        <fullName evidence="5">Adenylate kinase 9</fullName>
    </submittedName>
</protein>
<feature type="region of interest" description="Disordered" evidence="4">
    <location>
        <begin position="881"/>
        <end position="937"/>
    </location>
</feature>
<evidence type="ECO:0000313" key="5">
    <source>
        <dbReference type="EMBL" id="JAP54635.1"/>
    </source>
</evidence>
<dbReference type="PANTHER" id="PTHR23359">
    <property type="entry name" value="NUCLEOTIDE KINASE"/>
    <property type="match status" value="1"/>
</dbReference>
<dbReference type="EMBL" id="GEEE01008590">
    <property type="protein sequence ID" value="JAP54635.1"/>
    <property type="molecule type" value="Transcribed_RNA"/>
</dbReference>
<dbReference type="GO" id="GO:0005524">
    <property type="term" value="F:ATP binding"/>
    <property type="evidence" value="ECO:0007669"/>
    <property type="project" value="InterPro"/>
</dbReference>
<feature type="compositionally biased region" description="Pro residues" evidence="4">
    <location>
        <begin position="191"/>
        <end position="203"/>
    </location>
</feature>
<feature type="region of interest" description="Disordered" evidence="4">
    <location>
        <begin position="524"/>
        <end position="549"/>
    </location>
</feature>
<gene>
    <name evidence="5" type="primary">KAD9</name>
    <name evidence="5" type="ORF">TR99349</name>
</gene>
<feature type="region of interest" description="Disordered" evidence="4">
    <location>
        <begin position="191"/>
        <end position="246"/>
    </location>
</feature>
<dbReference type="GO" id="GO:0019205">
    <property type="term" value="F:nucleobase-containing compound kinase activity"/>
    <property type="evidence" value="ECO:0007669"/>
    <property type="project" value="InterPro"/>
</dbReference>
<evidence type="ECO:0000256" key="4">
    <source>
        <dbReference type="SAM" id="MobiDB-lite"/>
    </source>
</evidence>
<keyword evidence="1" id="KW-0808">Transferase</keyword>
<dbReference type="Gene3D" id="3.40.50.300">
    <property type="entry name" value="P-loop containing nucleotide triphosphate hydrolases"/>
    <property type="match status" value="3"/>
</dbReference>
<dbReference type="GO" id="GO:0006139">
    <property type="term" value="P:nucleobase-containing compound metabolic process"/>
    <property type="evidence" value="ECO:0007669"/>
    <property type="project" value="InterPro"/>
</dbReference>
<evidence type="ECO:0000256" key="1">
    <source>
        <dbReference type="ARBA" id="ARBA00022679"/>
    </source>
</evidence>
<feature type="region of interest" description="Disordered" evidence="4">
    <location>
        <begin position="656"/>
        <end position="691"/>
    </location>
</feature>
<reference evidence="5" key="1">
    <citation type="submission" date="2016-01" db="EMBL/GenBank/DDBJ databases">
        <title>Reference transcriptome for the parasite Schistocephalus solidus: insights into the molecular evolution of parasitism.</title>
        <authorList>
            <person name="Hebert F.O."/>
            <person name="Grambauer S."/>
            <person name="Barber I."/>
            <person name="Landry C.R."/>
            <person name="Aubin-Horth N."/>
        </authorList>
    </citation>
    <scope>NUCLEOTIDE SEQUENCE</scope>
</reference>
<feature type="compositionally biased region" description="Acidic residues" evidence="4">
    <location>
        <begin position="531"/>
        <end position="541"/>
    </location>
</feature>
<dbReference type="SUPFAM" id="SSF52540">
    <property type="entry name" value="P-loop containing nucleoside triphosphate hydrolases"/>
    <property type="match status" value="3"/>
</dbReference>
<dbReference type="Pfam" id="PF00406">
    <property type="entry name" value="ADK"/>
    <property type="match status" value="1"/>
</dbReference>
<accession>A0A0X3PRR0</accession>
<evidence type="ECO:0000256" key="3">
    <source>
        <dbReference type="ARBA" id="ARBA00022777"/>
    </source>
</evidence>
<feature type="region of interest" description="Disordered" evidence="4">
    <location>
        <begin position="1074"/>
        <end position="1097"/>
    </location>
</feature>
<dbReference type="InterPro" id="IPR000850">
    <property type="entry name" value="Adenylat/UMP-CMP_kin"/>
</dbReference>